<dbReference type="Pfam" id="PF04082">
    <property type="entry name" value="Fungal_trans"/>
    <property type="match status" value="1"/>
</dbReference>
<keyword evidence="6" id="KW-0539">Nucleus</keyword>
<dbReference type="SUPFAM" id="SSF57701">
    <property type="entry name" value="Zn2/Cys6 DNA-binding domain"/>
    <property type="match status" value="1"/>
</dbReference>
<feature type="domain" description="Zn(2)-C6 fungal-type" evidence="9">
    <location>
        <begin position="6"/>
        <end position="38"/>
    </location>
</feature>
<evidence type="ECO:0000256" key="8">
    <source>
        <dbReference type="SAM" id="Phobius"/>
    </source>
</evidence>
<dbReference type="EMBL" id="KZ679270">
    <property type="protein sequence ID" value="PTB36454.1"/>
    <property type="molecule type" value="Genomic_DNA"/>
</dbReference>
<protein>
    <recommendedName>
        <fullName evidence="9">Zn(2)-C6 fungal-type domain-containing protein</fullName>
    </recommendedName>
</protein>
<evidence type="ECO:0000256" key="2">
    <source>
        <dbReference type="ARBA" id="ARBA00022723"/>
    </source>
</evidence>
<accession>A0A2T3YV89</accession>
<dbReference type="GO" id="GO:0000981">
    <property type="term" value="F:DNA-binding transcription factor activity, RNA polymerase II-specific"/>
    <property type="evidence" value="ECO:0007669"/>
    <property type="project" value="InterPro"/>
</dbReference>
<dbReference type="CDD" id="cd12148">
    <property type="entry name" value="fungal_TF_MHR"/>
    <property type="match status" value="1"/>
</dbReference>
<sequence length="668" mass="74632">MPPIRACDVCFKRKIECCRPGPNVPCNWCNHQKLECTVSREKKTVSAKRIKAKDVERLREQIKQLENALAQAHASKSQVIAETPSASKYFKSCFADEDGTRGISESLERLNGSATRDLLPTGQASQTPGDGIHAHIFFATRLFEKNWYHRGMPIISKDGLEWIASRTDHGTTALRSYLSLGHYSQPYWKSLNLQGHASTTESWDLPDKSLAHELFNSLSPSSFQILFPSLDKVLFEETVNTVYGPFEGMHTPHSNISARACFWAACAIISYLKISSQTSSPFDCNVCAARAERFLELSNGPANLDILQALILLYKYRTATGQYSSAAALHSAACRMVCELNGHFNHPKKRDEIQISLFERRKDHIRKLFWLCYLADKDLALLSGLPPTLANEYCDVGVLGEYLSHNTFLHGFGQGADINDIETISWDRAIPFLPGDPHLGVLKEKIFRLLYSPSALKIIDSELLTRIRHLDDELEGWRLSISHAIRPKLSISQGQGVSPTGTFPSYLISVQLQLEYHYLLTVIHTPVRRFGAAQDAETSPPEELHSVMHSSIDLSLEASRSTLRLLNEPIAMLKRETFWYSIIYPLVAAMSLYVNILIHPVGPRAVADAESLALALKITERMRLPAISDHQSNEAEQAHQLITELLKLANAAILKADVITAANKPPAK</sequence>
<dbReference type="GO" id="GO:0008270">
    <property type="term" value="F:zinc ion binding"/>
    <property type="evidence" value="ECO:0007669"/>
    <property type="project" value="InterPro"/>
</dbReference>
<proteinExistence type="predicted"/>
<keyword evidence="8" id="KW-1133">Transmembrane helix</keyword>
<dbReference type="Gene3D" id="4.10.240.10">
    <property type="entry name" value="Zn(2)-C6 fungal-type DNA-binding domain"/>
    <property type="match status" value="1"/>
</dbReference>
<reference evidence="10 11" key="1">
    <citation type="submission" date="2016-07" db="EMBL/GenBank/DDBJ databases">
        <title>Multiple horizontal gene transfer events from other fungi enriched the ability of initially mycotrophic Trichoderma (Ascomycota) to feed on dead plant biomass.</title>
        <authorList>
            <consortium name="DOE Joint Genome Institute"/>
            <person name="Aerts A."/>
            <person name="Atanasova L."/>
            <person name="Chenthamara K."/>
            <person name="Zhang J."/>
            <person name="Grujic M."/>
            <person name="Henrissat B."/>
            <person name="Kuo A."/>
            <person name="Salamov A."/>
            <person name="Lipzen A."/>
            <person name="Labutti K."/>
            <person name="Barry K."/>
            <person name="Miao Y."/>
            <person name="Rahimi M.J."/>
            <person name="Shen Q."/>
            <person name="Grigoriev I.V."/>
            <person name="Kubicek C.P."/>
            <person name="Druzhinina I.S."/>
        </authorList>
    </citation>
    <scope>NUCLEOTIDE SEQUENCE [LARGE SCALE GENOMIC DNA]</scope>
    <source>
        <strain evidence="10 11">CBS 433.97</strain>
    </source>
</reference>
<dbReference type="PANTHER" id="PTHR46910:SF37">
    <property type="entry name" value="ZN(II)2CYS6 TRANSCRIPTION FACTOR (EUROFUNG)"/>
    <property type="match status" value="1"/>
</dbReference>
<keyword evidence="7" id="KW-0175">Coiled coil</keyword>
<keyword evidence="2" id="KW-0479">Metal-binding</keyword>
<evidence type="ECO:0000256" key="5">
    <source>
        <dbReference type="ARBA" id="ARBA00023163"/>
    </source>
</evidence>
<dbReference type="GO" id="GO:0005634">
    <property type="term" value="C:nucleus"/>
    <property type="evidence" value="ECO:0007669"/>
    <property type="project" value="UniProtKB-SubCell"/>
</dbReference>
<dbReference type="CDD" id="cd00067">
    <property type="entry name" value="GAL4"/>
    <property type="match status" value="1"/>
</dbReference>
<dbReference type="SMART" id="SM00906">
    <property type="entry name" value="Fungal_trans"/>
    <property type="match status" value="1"/>
</dbReference>
<evidence type="ECO:0000256" key="6">
    <source>
        <dbReference type="ARBA" id="ARBA00023242"/>
    </source>
</evidence>
<dbReference type="Proteomes" id="UP000240493">
    <property type="component" value="Unassembled WGS sequence"/>
</dbReference>
<dbReference type="PROSITE" id="PS50048">
    <property type="entry name" value="ZN2_CY6_FUNGAL_2"/>
    <property type="match status" value="1"/>
</dbReference>
<dbReference type="OrthoDB" id="4116913at2759"/>
<dbReference type="STRING" id="1042311.A0A2T3YV89"/>
<keyword evidence="8" id="KW-0472">Membrane</keyword>
<dbReference type="InterPro" id="IPR036864">
    <property type="entry name" value="Zn2-C6_fun-type_DNA-bd_sf"/>
</dbReference>
<keyword evidence="4" id="KW-0238">DNA-binding</keyword>
<feature type="coiled-coil region" evidence="7">
    <location>
        <begin position="48"/>
        <end position="82"/>
    </location>
</feature>
<keyword evidence="8" id="KW-0812">Transmembrane</keyword>
<evidence type="ECO:0000259" key="9">
    <source>
        <dbReference type="PROSITE" id="PS50048"/>
    </source>
</evidence>
<evidence type="ECO:0000313" key="10">
    <source>
        <dbReference type="EMBL" id="PTB36454.1"/>
    </source>
</evidence>
<dbReference type="GO" id="GO:0003677">
    <property type="term" value="F:DNA binding"/>
    <property type="evidence" value="ECO:0007669"/>
    <property type="project" value="UniProtKB-KW"/>
</dbReference>
<evidence type="ECO:0000256" key="1">
    <source>
        <dbReference type="ARBA" id="ARBA00004123"/>
    </source>
</evidence>
<dbReference type="InterPro" id="IPR050987">
    <property type="entry name" value="AtrR-like"/>
</dbReference>
<dbReference type="PANTHER" id="PTHR46910">
    <property type="entry name" value="TRANSCRIPTION FACTOR PDR1"/>
    <property type="match status" value="1"/>
</dbReference>
<feature type="transmembrane region" description="Helical" evidence="8">
    <location>
        <begin position="578"/>
        <end position="598"/>
    </location>
</feature>
<dbReference type="AlphaFoldDB" id="A0A2T3YV89"/>
<keyword evidence="5" id="KW-0804">Transcription</keyword>
<dbReference type="GO" id="GO:0006351">
    <property type="term" value="P:DNA-templated transcription"/>
    <property type="evidence" value="ECO:0007669"/>
    <property type="project" value="InterPro"/>
</dbReference>
<comment type="subcellular location">
    <subcellularLocation>
        <location evidence="1">Nucleus</location>
    </subcellularLocation>
</comment>
<name>A0A2T3YV89_TRIA4</name>
<evidence type="ECO:0000256" key="3">
    <source>
        <dbReference type="ARBA" id="ARBA00023015"/>
    </source>
</evidence>
<evidence type="ECO:0000256" key="4">
    <source>
        <dbReference type="ARBA" id="ARBA00023125"/>
    </source>
</evidence>
<evidence type="ECO:0000256" key="7">
    <source>
        <dbReference type="SAM" id="Coils"/>
    </source>
</evidence>
<dbReference type="InterPro" id="IPR001138">
    <property type="entry name" value="Zn2Cys6_DnaBD"/>
</dbReference>
<keyword evidence="3" id="KW-0805">Transcription regulation</keyword>
<gene>
    <name evidence="10" type="ORF">M441DRAFT_73257</name>
</gene>
<organism evidence="10 11">
    <name type="scientific">Trichoderma asperellum (strain ATCC 204424 / CBS 433.97 / NBRC 101777)</name>
    <dbReference type="NCBI Taxonomy" id="1042311"/>
    <lineage>
        <taxon>Eukaryota</taxon>
        <taxon>Fungi</taxon>
        <taxon>Dikarya</taxon>
        <taxon>Ascomycota</taxon>
        <taxon>Pezizomycotina</taxon>
        <taxon>Sordariomycetes</taxon>
        <taxon>Hypocreomycetidae</taxon>
        <taxon>Hypocreales</taxon>
        <taxon>Hypocreaceae</taxon>
        <taxon>Trichoderma</taxon>
    </lineage>
</organism>
<keyword evidence="11" id="KW-1185">Reference proteome</keyword>
<evidence type="ECO:0000313" key="11">
    <source>
        <dbReference type="Proteomes" id="UP000240493"/>
    </source>
</evidence>
<dbReference type="InterPro" id="IPR007219">
    <property type="entry name" value="XnlR_reg_dom"/>
</dbReference>